<evidence type="ECO:0000313" key="3">
    <source>
        <dbReference type="Proteomes" id="UP001610563"/>
    </source>
</evidence>
<evidence type="ECO:0000313" key="2">
    <source>
        <dbReference type="EMBL" id="KAL2798645.1"/>
    </source>
</evidence>
<feature type="compositionally biased region" description="Polar residues" evidence="1">
    <location>
        <begin position="39"/>
        <end position="50"/>
    </location>
</feature>
<proteinExistence type="predicted"/>
<evidence type="ECO:0008006" key="4">
    <source>
        <dbReference type="Google" id="ProtNLM"/>
    </source>
</evidence>
<dbReference type="EMBL" id="JBFTWV010000012">
    <property type="protein sequence ID" value="KAL2798645.1"/>
    <property type="molecule type" value="Genomic_DNA"/>
</dbReference>
<keyword evidence="3" id="KW-1185">Reference proteome</keyword>
<name>A0ABR4GJE8_9EURO</name>
<sequence length="312" mass="35613">MAFFFGNSSFSVYGSVSSAFISKKKKKQRKSPFNRRAPTGSQHKNALSTTARVRERVVPRLPNDILYEIFLCLRQDLDSLLQNGISTIDTNAARTAARMFHGFLFVSRQFYSIVRPFLYRAIFLTHGKRVRQLYSSLEKCPSLSSHVRHLFFVEQKDWSGLKTKSGAMPELWQSVKCQRPEVAADWSKMSKARRDVALQLVSILASLENLKTFKYHADIDPLQWSVRDRGSAFDWIFTSLVSTLAARKYGHGFLHTLEEVDITGLSPHESSSIVDKNRSQHCYLITPMINPAIQDLGLVPNLSLRDIRRPQT</sequence>
<gene>
    <name evidence="2" type="ORF">BJX66DRAFT_334008</name>
</gene>
<organism evidence="2 3">
    <name type="scientific">Aspergillus keveii</name>
    <dbReference type="NCBI Taxonomy" id="714993"/>
    <lineage>
        <taxon>Eukaryota</taxon>
        <taxon>Fungi</taxon>
        <taxon>Dikarya</taxon>
        <taxon>Ascomycota</taxon>
        <taxon>Pezizomycotina</taxon>
        <taxon>Eurotiomycetes</taxon>
        <taxon>Eurotiomycetidae</taxon>
        <taxon>Eurotiales</taxon>
        <taxon>Aspergillaceae</taxon>
        <taxon>Aspergillus</taxon>
        <taxon>Aspergillus subgen. Nidulantes</taxon>
    </lineage>
</organism>
<reference evidence="2 3" key="1">
    <citation type="submission" date="2024-07" db="EMBL/GenBank/DDBJ databases">
        <title>Section-level genome sequencing and comparative genomics of Aspergillus sections Usti and Cavernicolus.</title>
        <authorList>
            <consortium name="Lawrence Berkeley National Laboratory"/>
            <person name="Nybo J.L."/>
            <person name="Vesth T.C."/>
            <person name="Theobald S."/>
            <person name="Frisvad J.C."/>
            <person name="Larsen T.O."/>
            <person name="Kjaerboelling I."/>
            <person name="Rothschild-Mancinelli K."/>
            <person name="Lyhne E.K."/>
            <person name="Kogle M.E."/>
            <person name="Barry K."/>
            <person name="Clum A."/>
            <person name="Na H."/>
            <person name="Ledsgaard L."/>
            <person name="Lin J."/>
            <person name="Lipzen A."/>
            <person name="Kuo A."/>
            <person name="Riley R."/>
            <person name="Mondo S."/>
            <person name="Labutti K."/>
            <person name="Haridas S."/>
            <person name="Pangalinan J."/>
            <person name="Salamov A.A."/>
            <person name="Simmons B.A."/>
            <person name="Magnuson J.K."/>
            <person name="Chen J."/>
            <person name="Drula E."/>
            <person name="Henrissat B."/>
            <person name="Wiebenga A."/>
            <person name="Lubbers R.J."/>
            <person name="Gomes A.C."/>
            <person name="Makela M.R."/>
            <person name="Stajich J."/>
            <person name="Grigoriev I.V."/>
            <person name="Mortensen U.H."/>
            <person name="De Vries R.P."/>
            <person name="Baker S.E."/>
            <person name="Andersen M.R."/>
        </authorList>
    </citation>
    <scope>NUCLEOTIDE SEQUENCE [LARGE SCALE GENOMIC DNA]</scope>
    <source>
        <strain evidence="2 3">CBS 209.92</strain>
    </source>
</reference>
<accession>A0ABR4GJE8</accession>
<protein>
    <recommendedName>
        <fullName evidence="4">F-box domain protein</fullName>
    </recommendedName>
</protein>
<feature type="region of interest" description="Disordered" evidence="1">
    <location>
        <begin position="26"/>
        <end position="50"/>
    </location>
</feature>
<dbReference type="Proteomes" id="UP001610563">
    <property type="component" value="Unassembled WGS sequence"/>
</dbReference>
<evidence type="ECO:0000256" key="1">
    <source>
        <dbReference type="SAM" id="MobiDB-lite"/>
    </source>
</evidence>
<comment type="caution">
    <text evidence="2">The sequence shown here is derived from an EMBL/GenBank/DDBJ whole genome shotgun (WGS) entry which is preliminary data.</text>
</comment>